<keyword evidence="1" id="KW-0175">Coiled coil</keyword>
<dbReference type="Proteomes" id="UP000193920">
    <property type="component" value="Unassembled WGS sequence"/>
</dbReference>
<proteinExistence type="predicted"/>
<dbReference type="OrthoDB" id="197735at2759"/>
<feature type="coiled-coil region" evidence="1">
    <location>
        <begin position="314"/>
        <end position="409"/>
    </location>
</feature>
<dbReference type="PANTHER" id="PTHR31540:SF1">
    <property type="entry name" value="CENTROSOMAL PROTEIN OF 131 KDA"/>
    <property type="match status" value="1"/>
</dbReference>
<evidence type="ECO:0000313" key="3">
    <source>
        <dbReference type="EMBL" id="ORY73480.1"/>
    </source>
</evidence>
<name>A0A1Y2EPF8_9FUNG</name>
<dbReference type="PANTHER" id="PTHR31540">
    <property type="entry name" value="CENTROSOMAL PROTEIN OF 131 KDA"/>
    <property type="match status" value="1"/>
</dbReference>
<feature type="coiled-coil region" evidence="1">
    <location>
        <begin position="657"/>
        <end position="823"/>
    </location>
</feature>
<dbReference type="AlphaFoldDB" id="A0A1Y2EPF8"/>
<accession>A0A1Y2EPF8</accession>
<feature type="compositionally biased region" description="Low complexity" evidence="2">
    <location>
        <begin position="35"/>
        <end position="51"/>
    </location>
</feature>
<feature type="coiled-coil region" evidence="1">
    <location>
        <begin position="472"/>
        <end position="613"/>
    </location>
</feature>
<evidence type="ECO:0000313" key="4">
    <source>
        <dbReference type="Proteomes" id="UP000193920"/>
    </source>
</evidence>
<evidence type="ECO:0008006" key="5">
    <source>
        <dbReference type="Google" id="ProtNLM"/>
    </source>
</evidence>
<reference evidence="3 4" key="1">
    <citation type="submission" date="2016-08" db="EMBL/GenBank/DDBJ databases">
        <title>A Parts List for Fungal Cellulosomes Revealed by Comparative Genomics.</title>
        <authorList>
            <consortium name="DOE Joint Genome Institute"/>
            <person name="Haitjema C.H."/>
            <person name="Gilmore S.P."/>
            <person name="Henske J.K."/>
            <person name="Solomon K.V."/>
            <person name="De Groot R."/>
            <person name="Kuo A."/>
            <person name="Mondo S.J."/>
            <person name="Salamov A.A."/>
            <person name="Labutti K."/>
            <person name="Zhao Z."/>
            <person name="Chiniquy J."/>
            <person name="Barry K."/>
            <person name="Brewer H.M."/>
            <person name="Purvine S.O."/>
            <person name="Wright A.T."/>
            <person name="Boxma B."/>
            <person name="Van Alen T."/>
            <person name="Hackstein J.H."/>
            <person name="Baker S.E."/>
            <person name="Grigoriev I.V."/>
            <person name="O'Malley M.A."/>
        </authorList>
    </citation>
    <scope>NUCLEOTIDE SEQUENCE [LARGE SCALE GENOMIC DNA]</scope>
    <source>
        <strain evidence="3 4">G1</strain>
    </source>
</reference>
<dbReference type="GO" id="GO:0005929">
    <property type="term" value="C:cilium"/>
    <property type="evidence" value="ECO:0007669"/>
    <property type="project" value="GOC"/>
</dbReference>
<feature type="compositionally biased region" description="Basic and acidic residues" evidence="2">
    <location>
        <begin position="1"/>
        <end position="30"/>
    </location>
</feature>
<protein>
    <recommendedName>
        <fullName evidence="5">5-azacytidine-induced protein 1</fullName>
    </recommendedName>
</protein>
<comment type="caution">
    <text evidence="3">The sequence shown here is derived from an EMBL/GenBank/DDBJ whole genome shotgun (WGS) entry which is preliminary data.</text>
</comment>
<evidence type="ECO:0000256" key="2">
    <source>
        <dbReference type="SAM" id="MobiDB-lite"/>
    </source>
</evidence>
<dbReference type="STRING" id="1754190.A0A1Y2EPF8"/>
<organism evidence="3 4">
    <name type="scientific">Neocallimastix californiae</name>
    <dbReference type="NCBI Taxonomy" id="1754190"/>
    <lineage>
        <taxon>Eukaryota</taxon>
        <taxon>Fungi</taxon>
        <taxon>Fungi incertae sedis</taxon>
        <taxon>Chytridiomycota</taxon>
        <taxon>Chytridiomycota incertae sedis</taxon>
        <taxon>Neocallimastigomycetes</taxon>
        <taxon>Neocallimastigales</taxon>
        <taxon>Neocallimastigaceae</taxon>
        <taxon>Neocallimastix</taxon>
    </lineage>
</organism>
<keyword evidence="4" id="KW-1185">Reference proteome</keyword>
<feature type="region of interest" description="Disordered" evidence="2">
    <location>
        <begin position="1"/>
        <end position="68"/>
    </location>
</feature>
<dbReference type="EMBL" id="MCOG01000033">
    <property type="protein sequence ID" value="ORY73480.1"/>
    <property type="molecule type" value="Genomic_DNA"/>
</dbReference>
<dbReference type="InterPro" id="IPR030465">
    <property type="entry name" value="CEP131"/>
</dbReference>
<gene>
    <name evidence="3" type="ORF">LY90DRAFT_699564</name>
</gene>
<dbReference type="GO" id="GO:0035735">
    <property type="term" value="P:intraciliary transport involved in cilium assembly"/>
    <property type="evidence" value="ECO:0007669"/>
    <property type="project" value="InterPro"/>
</dbReference>
<evidence type="ECO:0000256" key="1">
    <source>
        <dbReference type="SAM" id="Coils"/>
    </source>
</evidence>
<sequence>MMNETEERKNKFNKTKENSVEMGEKEKLIEKITVSDGSNGSNGSNGINDKSSPMKNSNGIKSRVNENKSKALIKSDSIEYNIDNKDKMILDSYKNLGKTTLSSECHLKESSSPMNMYNSEISLPSLVDSNGKSLHDNITLSNINVLAMEVRNDDSMDVISNDLLYRREQEIMKINNDYSIGINGNLKLSMSTTTNLNNLEENHDYFNNNNSSDNISSDPTTKRIDRILEYLKSVGNNSFEVISDTLTDKESIKSDYDLTDNISKCNESSVSGTVINSKLSDTASIYNMYKDKKDNTVEVFDGVKSKMITQQIELEEKSRSLDFLKKELKKLKDAMKDQTSQYRKDMKSKLSLQRKEYETIIKRHLSFVDKLLGEKEQLTTKCQNLGDDVKNMERMYKQKIKELEEHHSKDIKQQKEMWLASEKVRRDKWIQTKEKQIKDNTIKGLEPEIQKMLSQHKLQIKQLEESYQERLIKEKQLMLDQHQHQMEQLRDKISSERQRACEEEREFSRQRYMKQLERDEMEFQQNKRKLIMEMEEEKTLIITQLKQEKKKEEEKLLKEIEELKKRIADLKIKNDESLSELTRKNNNEMNNLKEKMEIEKQEWQNKMIQKNEAELHQREEIIKEKLISERDAEIEMVIQRLESETNSSTSDITRQHRMEIEKLKAEKADEIKRLHDEHNLSLDKIIEIQEKMKDLEDEKRKIQKELIKSQHESTIKEQQLQTQKLELDRLKVNKDTLSNMIREEFKSQLELSKSNIDLLNEQLSSQKAQVELIKKKNQQEIENINKEKEMALQLVEEKVHQTLSSKDNVILKLKENIEELTLRNRYLEGMIEKQRIELLS</sequence>